<reference evidence="2" key="1">
    <citation type="submission" date="2020-12" db="EMBL/GenBank/DDBJ databases">
        <title>Metabolic potential, ecology and presence of endohyphal bacteria is reflected in genomic diversity of Mucoromycotina.</title>
        <authorList>
            <person name="Muszewska A."/>
            <person name="Okrasinska A."/>
            <person name="Steczkiewicz K."/>
            <person name="Drgas O."/>
            <person name="Orlowska M."/>
            <person name="Perlinska-Lenart U."/>
            <person name="Aleksandrzak-Piekarczyk T."/>
            <person name="Szatraj K."/>
            <person name="Zielenkiewicz U."/>
            <person name="Pilsyk S."/>
            <person name="Malc E."/>
            <person name="Mieczkowski P."/>
            <person name="Kruszewska J.S."/>
            <person name="Biernat P."/>
            <person name="Pawlowska J."/>
        </authorList>
    </citation>
    <scope>NUCLEOTIDE SEQUENCE</scope>
    <source>
        <strain evidence="2">WA0000017839</strain>
    </source>
</reference>
<dbReference type="AlphaFoldDB" id="A0A8H7R4C6"/>
<keyword evidence="3" id="KW-1185">Reference proteome</keyword>
<gene>
    <name evidence="2" type="ORF">INT47_010053</name>
</gene>
<name>A0A8H7R4C6_9FUNG</name>
<dbReference type="EMBL" id="JAEPRD010000052">
    <property type="protein sequence ID" value="KAG2203355.1"/>
    <property type="molecule type" value="Genomic_DNA"/>
</dbReference>
<accession>A0A8H7R4C6</accession>
<evidence type="ECO:0000256" key="1">
    <source>
        <dbReference type="SAM" id="MobiDB-lite"/>
    </source>
</evidence>
<sequence>MRGSFPKHNNNNSGFASSDILDSLMPFEDQHAFKYSKDFMLSLYKPDSQLPSDFNQHEYVTTDKILCPLAFEELTESEKKLLSGPVHSEVSRRGDKANGGRHRSDLYSGASPMQSPASENGPGRLAGARKGRSNILV</sequence>
<evidence type="ECO:0000313" key="3">
    <source>
        <dbReference type="Proteomes" id="UP000603453"/>
    </source>
</evidence>
<proteinExistence type="predicted"/>
<dbReference type="Proteomes" id="UP000603453">
    <property type="component" value="Unassembled WGS sequence"/>
</dbReference>
<comment type="caution">
    <text evidence="2">The sequence shown here is derived from an EMBL/GenBank/DDBJ whole genome shotgun (WGS) entry which is preliminary data.</text>
</comment>
<dbReference type="OrthoDB" id="6415790at2759"/>
<feature type="compositionally biased region" description="Basic residues" evidence="1">
    <location>
        <begin position="127"/>
        <end position="137"/>
    </location>
</feature>
<organism evidence="2 3">
    <name type="scientific">Mucor saturninus</name>
    <dbReference type="NCBI Taxonomy" id="64648"/>
    <lineage>
        <taxon>Eukaryota</taxon>
        <taxon>Fungi</taxon>
        <taxon>Fungi incertae sedis</taxon>
        <taxon>Mucoromycota</taxon>
        <taxon>Mucoromycotina</taxon>
        <taxon>Mucoromycetes</taxon>
        <taxon>Mucorales</taxon>
        <taxon>Mucorineae</taxon>
        <taxon>Mucoraceae</taxon>
        <taxon>Mucor</taxon>
    </lineage>
</organism>
<evidence type="ECO:0000313" key="2">
    <source>
        <dbReference type="EMBL" id="KAG2203355.1"/>
    </source>
</evidence>
<feature type="compositionally biased region" description="Basic and acidic residues" evidence="1">
    <location>
        <begin position="89"/>
        <end position="105"/>
    </location>
</feature>
<protein>
    <submittedName>
        <fullName evidence="2">Uncharacterized protein</fullName>
    </submittedName>
</protein>
<feature type="region of interest" description="Disordered" evidence="1">
    <location>
        <begin position="78"/>
        <end position="137"/>
    </location>
</feature>